<keyword evidence="3" id="KW-1185">Reference proteome</keyword>
<dbReference type="PANTHER" id="PTHR31515">
    <property type="entry name" value="TRANSMEMBRANE PROTEIN-RELATED"/>
    <property type="match status" value="1"/>
</dbReference>
<dbReference type="RefSeq" id="XP_013761458.1">
    <property type="nucleotide sequence ID" value="XM_013906004.1"/>
</dbReference>
<evidence type="ECO:0000313" key="3">
    <source>
        <dbReference type="Proteomes" id="UP000054408"/>
    </source>
</evidence>
<sequence>MAYTARVTPDNVDEGIASLITARAMSADRNGDTVAVPRGDTGTAESDVLVDDVRLIGAEEVEAFINKNVVTAAPAASADVQHALPLLGTVVLWRPVYAGEGATSAWVGASGRLVVVDVEAAVLEFGRIDHGPSSVLRSTFPRRSGTLEAGALAQTVISAMERVFAPDVVPAATPLRALKPDSAADKVLVSIVEFHDSVVADNAYVRAVDVEAVLAEASKLTTPWRSVLVAHGRHGLHDHKHVAMALQQALVAGSRMEAVTRTGDRAQSPEYTLVSRPYIDANLLRAALAEASDMLAGGLLENSPYHSILFESRGGEAKPHARVVPVYVFELARLPRGVLFGDGSRVVAFDDCVLVLAPQAETLLPLFDVSGVRTAVSRRVMRPVLAGIARAVAGLVPYTEAWSAARGKIETSYQWAVGGHAYGEFARGYESLGDADGVRGRVLMSEAMRHMDTAVWLYESVVDAAEEFARELMYNAAGDDLSHSHAATMLGERLFIDRLFHYRYAEVLVASSRVRETVAYLHDELAREEGAIRTALLAWMDGAPGYLELVVDARRRMDEFAARAASTLQQARADLECCEFVHETAPTNMTTISSTMPLMVAVMVAVMVVLVRQKELDVHRMQDRHDVLFARRARRARLSGPSRR</sequence>
<evidence type="ECO:0000313" key="2">
    <source>
        <dbReference type="EMBL" id="KNC55691.1"/>
    </source>
</evidence>
<gene>
    <name evidence="2" type="ORF">AMSG_01960</name>
</gene>
<keyword evidence="1" id="KW-1133">Transmembrane helix</keyword>
<accession>A0A0L0DUG2</accession>
<reference evidence="2 3" key="1">
    <citation type="submission" date="2010-05" db="EMBL/GenBank/DDBJ databases">
        <title>The Genome Sequence of Thecamonas trahens ATCC 50062.</title>
        <authorList>
            <consortium name="The Broad Institute Genome Sequencing Platform"/>
            <person name="Russ C."/>
            <person name="Cuomo C."/>
            <person name="Shea T."/>
            <person name="Young S.K."/>
            <person name="Zeng Q."/>
            <person name="Koehrsen M."/>
            <person name="Haas B."/>
            <person name="Borodovsky M."/>
            <person name="Guigo R."/>
            <person name="Alvarado L."/>
            <person name="Berlin A."/>
            <person name="Bochicchio J."/>
            <person name="Borenstein D."/>
            <person name="Chapman S."/>
            <person name="Chen Z."/>
            <person name="Freedman E."/>
            <person name="Gellesch M."/>
            <person name="Goldberg J."/>
            <person name="Griggs A."/>
            <person name="Gujja S."/>
            <person name="Heilman E."/>
            <person name="Heiman D."/>
            <person name="Hepburn T."/>
            <person name="Howarth C."/>
            <person name="Jen D."/>
            <person name="Larson L."/>
            <person name="Mehta T."/>
            <person name="Park D."/>
            <person name="Pearson M."/>
            <person name="Roberts A."/>
            <person name="Saif S."/>
            <person name="Shenoy N."/>
            <person name="Sisk P."/>
            <person name="Stolte C."/>
            <person name="Sykes S."/>
            <person name="Thomson T."/>
            <person name="Walk T."/>
            <person name="White J."/>
            <person name="Yandava C."/>
            <person name="Burger G."/>
            <person name="Gray M.W."/>
            <person name="Holland P.W.H."/>
            <person name="King N."/>
            <person name="Lang F.B.F."/>
            <person name="Roger A.J."/>
            <person name="Ruiz-Trillo I."/>
            <person name="Lander E."/>
            <person name="Nusbaum C."/>
        </authorList>
    </citation>
    <scope>NUCLEOTIDE SEQUENCE [LARGE SCALE GENOMIC DNA]</scope>
    <source>
        <strain evidence="2 3">ATCC 50062</strain>
    </source>
</reference>
<keyword evidence="1" id="KW-0472">Membrane</keyword>
<evidence type="ECO:0000256" key="1">
    <source>
        <dbReference type="SAM" id="Phobius"/>
    </source>
</evidence>
<dbReference type="EMBL" id="GL349439">
    <property type="protein sequence ID" value="KNC55691.1"/>
    <property type="molecule type" value="Genomic_DNA"/>
</dbReference>
<dbReference type="PANTHER" id="PTHR31515:SF0">
    <property type="entry name" value="TRANSMEMBRANE PROTEIN"/>
    <property type="match status" value="1"/>
</dbReference>
<name>A0A0L0DUG2_THETB</name>
<organism evidence="2 3">
    <name type="scientific">Thecamonas trahens ATCC 50062</name>
    <dbReference type="NCBI Taxonomy" id="461836"/>
    <lineage>
        <taxon>Eukaryota</taxon>
        <taxon>Apusozoa</taxon>
        <taxon>Apusomonadida</taxon>
        <taxon>Apusomonadidae</taxon>
        <taxon>Thecamonas</taxon>
    </lineage>
</organism>
<dbReference type="Proteomes" id="UP000054408">
    <property type="component" value="Unassembled WGS sequence"/>
</dbReference>
<proteinExistence type="predicted"/>
<feature type="transmembrane region" description="Helical" evidence="1">
    <location>
        <begin position="592"/>
        <end position="611"/>
    </location>
</feature>
<keyword evidence="1" id="KW-0812">Transmembrane</keyword>
<protein>
    <submittedName>
        <fullName evidence="2">Uncharacterized protein</fullName>
    </submittedName>
</protein>
<dbReference type="AlphaFoldDB" id="A0A0L0DUG2"/>
<dbReference type="eggNOG" id="ENOG502QWFV">
    <property type="taxonomic scope" value="Eukaryota"/>
</dbReference>
<dbReference type="GeneID" id="25561675"/>